<comment type="caution">
    <text evidence="1">The sequence shown here is derived from an EMBL/GenBank/DDBJ whole genome shotgun (WGS) entry which is preliminary data.</text>
</comment>
<evidence type="ECO:0000313" key="1">
    <source>
        <dbReference type="EMBL" id="MDQ2090459.1"/>
    </source>
</evidence>
<reference evidence="1" key="2">
    <citation type="submission" date="2023-02" db="EMBL/GenBank/DDBJ databases">
        <title>'Rhodoalgimonas zhirmunskyi' gen. nov., isolated from a red alga.</title>
        <authorList>
            <person name="Nedashkovskaya O.I."/>
            <person name="Otstavnykh N.Y."/>
            <person name="Bystritskaya E.P."/>
            <person name="Balabanova L.A."/>
            <person name="Isaeva M.P."/>
        </authorList>
    </citation>
    <scope>NUCLEOTIDE SEQUENCE</scope>
    <source>
        <strain evidence="1">KCTC 52189</strain>
    </source>
</reference>
<reference evidence="1" key="1">
    <citation type="submission" date="2022-07" db="EMBL/GenBank/DDBJ databases">
        <authorList>
            <person name="Otstavnykh N."/>
            <person name="Isaeva M."/>
            <person name="Bystritskaya E."/>
        </authorList>
    </citation>
    <scope>NUCLEOTIDE SEQUENCE</scope>
    <source>
        <strain evidence="1">KCTC 52189</strain>
    </source>
</reference>
<dbReference type="SUPFAM" id="SSF53474">
    <property type="entry name" value="alpha/beta-Hydrolases"/>
    <property type="match status" value="1"/>
</dbReference>
<proteinExistence type="predicted"/>
<evidence type="ECO:0008006" key="3">
    <source>
        <dbReference type="Google" id="ProtNLM"/>
    </source>
</evidence>
<keyword evidence="2" id="KW-1185">Reference proteome</keyword>
<dbReference type="AlphaFoldDB" id="A0AAE3WD09"/>
<sequence length="253" mass="27152">MTRADGVRVPIMEFIPDATDCPPLLVLSHGFGGSEQGLTWLAHAAVNAGFHTITMGHRESGRSQLRTVLRSADRRAALAAAVEDRAANAARLRDLDAVWSHATRDCRPGFAALAGHSMGAQLTMIEAGAENAIGVRGKDRFDAYVALSPQGVGRRFPRGAWAGIGRPVLMVTGTRDAGLEGDWRHRLGAFDGLPPGDKWLAVLDGGTHMDIGGRGRPRLQRNVIEIVLAFLGHMGKPRAKDMPALAGVRYRTK</sequence>
<dbReference type="RefSeq" id="WP_306735738.1">
    <property type="nucleotide sequence ID" value="NZ_JANHAX010000003.1"/>
</dbReference>
<gene>
    <name evidence="1" type="ORF">NO357_11170</name>
</gene>
<organism evidence="1 2">
    <name type="scientific">Marimonas arenosa</name>
    <dbReference type="NCBI Taxonomy" id="1795305"/>
    <lineage>
        <taxon>Bacteria</taxon>
        <taxon>Pseudomonadati</taxon>
        <taxon>Pseudomonadota</taxon>
        <taxon>Alphaproteobacteria</taxon>
        <taxon>Rhodobacterales</taxon>
        <taxon>Paracoccaceae</taxon>
        <taxon>Marimonas</taxon>
    </lineage>
</organism>
<name>A0AAE3WD09_9RHOB</name>
<protein>
    <recommendedName>
        <fullName evidence="3">Alpha/beta hydrolase</fullName>
    </recommendedName>
</protein>
<dbReference type="InterPro" id="IPR029058">
    <property type="entry name" value="AB_hydrolase_fold"/>
</dbReference>
<dbReference type="Proteomes" id="UP001226762">
    <property type="component" value="Unassembled WGS sequence"/>
</dbReference>
<accession>A0AAE3WD09</accession>
<dbReference type="Gene3D" id="3.40.50.1820">
    <property type="entry name" value="alpha/beta hydrolase"/>
    <property type="match status" value="1"/>
</dbReference>
<evidence type="ECO:0000313" key="2">
    <source>
        <dbReference type="Proteomes" id="UP001226762"/>
    </source>
</evidence>
<dbReference type="EMBL" id="JANHAX010000003">
    <property type="protein sequence ID" value="MDQ2090459.1"/>
    <property type="molecule type" value="Genomic_DNA"/>
</dbReference>